<feature type="transmembrane region" description="Helical" evidence="1">
    <location>
        <begin position="359"/>
        <end position="384"/>
    </location>
</feature>
<keyword evidence="3" id="KW-1185">Reference proteome</keyword>
<feature type="transmembrane region" description="Helical" evidence="1">
    <location>
        <begin position="292"/>
        <end position="312"/>
    </location>
</feature>
<dbReference type="EMBL" id="JBDGHN010000005">
    <property type="protein sequence ID" value="MEN2752053.1"/>
    <property type="molecule type" value="Genomic_DNA"/>
</dbReference>
<keyword evidence="1" id="KW-0472">Membrane</keyword>
<comment type="caution">
    <text evidence="2">The sequence shown here is derived from an EMBL/GenBank/DDBJ whole genome shotgun (WGS) entry which is preliminary data.</text>
</comment>
<feature type="transmembrane region" description="Helical" evidence="1">
    <location>
        <begin position="118"/>
        <end position="137"/>
    </location>
</feature>
<feature type="transmembrane region" description="Helical" evidence="1">
    <location>
        <begin position="34"/>
        <end position="56"/>
    </location>
</feature>
<evidence type="ECO:0000313" key="2">
    <source>
        <dbReference type="EMBL" id="MEN2752053.1"/>
    </source>
</evidence>
<dbReference type="SUPFAM" id="SSF161070">
    <property type="entry name" value="SNF-like"/>
    <property type="match status" value="1"/>
</dbReference>
<dbReference type="InterPro" id="IPR037272">
    <property type="entry name" value="SNS_sf"/>
</dbReference>
<dbReference type="Proteomes" id="UP001461960">
    <property type="component" value="Unassembled WGS sequence"/>
</dbReference>
<feature type="transmembrane region" description="Helical" evidence="1">
    <location>
        <begin position="238"/>
        <end position="261"/>
    </location>
</feature>
<evidence type="ECO:0000256" key="1">
    <source>
        <dbReference type="SAM" id="Phobius"/>
    </source>
</evidence>
<dbReference type="RefSeq" id="WP_299218277.1">
    <property type="nucleotide sequence ID" value="NZ_JBDGHN010000005.1"/>
</dbReference>
<feature type="transmembrane region" description="Helical" evidence="1">
    <location>
        <begin position="267"/>
        <end position="285"/>
    </location>
</feature>
<sequence>MMVRYASYFMAALLPLLLFRWFAPTSIGEIDFWLLWLFAMVLVSLPVIYAEIALAYRSIEAPLAGMQKLTREADASPLWRSFGWLTAVVAIAIAALIISGASSGLLSALTELNSAPNLPVFAVASGLMVIAVLLSLLGVAPLPIGLGLMVVGLVMGLTNGLPQVEFAMTNINLTEWARAVALALVSVGAGTGLYWFGQHLVTKQTVTAVEPDGLNVTKSHSTKLHSTKTPHTYRAAKLVLPIWILQLVIGIVALFSSGLALPPIGQLLYHAGVLFVASYLLYYSAQQLAHKFGLVVGLVITLIVGVLLVTIVPTAWLVGLLVIVSSIAVLVLSIFAGWHMKISHLRKSLNFGSEASYNLWRVAIRLIVPLALILALVGWILLWLS</sequence>
<feature type="transmembrane region" description="Helical" evidence="1">
    <location>
        <begin position="144"/>
        <end position="164"/>
    </location>
</feature>
<gene>
    <name evidence="2" type="ORF">AAIR29_10465</name>
</gene>
<keyword evidence="1" id="KW-0812">Transmembrane</keyword>
<name>A0ABU9X9G6_9GAMM</name>
<organism evidence="2 3">
    <name type="scientific">Psychrobacter saeujeotis</name>
    <dbReference type="NCBI Taxonomy" id="3143436"/>
    <lineage>
        <taxon>Bacteria</taxon>
        <taxon>Pseudomonadati</taxon>
        <taxon>Pseudomonadota</taxon>
        <taxon>Gammaproteobacteria</taxon>
        <taxon>Moraxellales</taxon>
        <taxon>Moraxellaceae</taxon>
        <taxon>Psychrobacter</taxon>
    </lineage>
</organism>
<reference evidence="2 3" key="1">
    <citation type="submission" date="2024-05" db="EMBL/GenBank/DDBJ databases">
        <authorList>
            <person name="Kim H.-Y."/>
            <person name="Kim E."/>
            <person name="Cai Y."/>
            <person name="Yang S.-M."/>
            <person name="Lee W."/>
        </authorList>
    </citation>
    <scope>NUCLEOTIDE SEQUENCE [LARGE SCALE GENOMIC DNA]</scope>
    <source>
        <strain evidence="2 3">FBL11</strain>
    </source>
</reference>
<accession>A0ABU9X9G6</accession>
<evidence type="ECO:0000313" key="3">
    <source>
        <dbReference type="Proteomes" id="UP001461960"/>
    </source>
</evidence>
<feature type="transmembrane region" description="Helical" evidence="1">
    <location>
        <begin position="77"/>
        <end position="98"/>
    </location>
</feature>
<protein>
    <submittedName>
        <fullName evidence="2">Uncharacterized protein</fullName>
    </submittedName>
</protein>
<feature type="transmembrane region" description="Helical" evidence="1">
    <location>
        <begin position="176"/>
        <end position="196"/>
    </location>
</feature>
<feature type="transmembrane region" description="Helical" evidence="1">
    <location>
        <begin position="318"/>
        <end position="338"/>
    </location>
</feature>
<proteinExistence type="predicted"/>
<keyword evidence="1" id="KW-1133">Transmembrane helix</keyword>